<dbReference type="InterPro" id="IPR025736">
    <property type="entry name" value="PucR_C-HTH_dom"/>
</dbReference>
<organism evidence="3 4">
    <name type="scientific">Sporosarcina psychrophila</name>
    <name type="common">Bacillus psychrophilus</name>
    <dbReference type="NCBI Taxonomy" id="1476"/>
    <lineage>
        <taxon>Bacteria</taxon>
        <taxon>Bacillati</taxon>
        <taxon>Bacillota</taxon>
        <taxon>Bacilli</taxon>
        <taxon>Bacillales</taxon>
        <taxon>Caryophanaceae</taxon>
        <taxon>Sporosarcina</taxon>
    </lineage>
</organism>
<evidence type="ECO:0000259" key="1">
    <source>
        <dbReference type="Pfam" id="PF07905"/>
    </source>
</evidence>
<dbReference type="EMBL" id="DYWT01000183">
    <property type="protein sequence ID" value="HJF32286.1"/>
    <property type="molecule type" value="Genomic_DNA"/>
</dbReference>
<accession>A0A921G050</accession>
<feature type="domain" description="Purine catabolism PurC-like" evidence="1">
    <location>
        <begin position="7"/>
        <end position="124"/>
    </location>
</feature>
<proteinExistence type="predicted"/>
<comment type="caution">
    <text evidence="3">The sequence shown here is derived from an EMBL/GenBank/DDBJ whole genome shotgun (WGS) entry which is preliminary data.</text>
</comment>
<dbReference type="AlphaFoldDB" id="A0A921G050"/>
<name>A0A921G050_SPOPS</name>
<reference evidence="3" key="1">
    <citation type="journal article" date="2021" name="PeerJ">
        <title>Extensive microbial diversity within the chicken gut microbiome revealed by metagenomics and culture.</title>
        <authorList>
            <person name="Gilroy R."/>
            <person name="Ravi A."/>
            <person name="Getino M."/>
            <person name="Pursley I."/>
            <person name="Horton D.L."/>
            <person name="Alikhan N.F."/>
            <person name="Baker D."/>
            <person name="Gharbi K."/>
            <person name="Hall N."/>
            <person name="Watson M."/>
            <person name="Adriaenssens E.M."/>
            <person name="Foster-Nyarko E."/>
            <person name="Jarju S."/>
            <person name="Secka A."/>
            <person name="Antonio M."/>
            <person name="Oren A."/>
            <person name="Chaudhuri R.R."/>
            <person name="La Ragione R."/>
            <person name="Hildebrand F."/>
            <person name="Pallen M.J."/>
        </authorList>
    </citation>
    <scope>NUCLEOTIDE SEQUENCE</scope>
    <source>
        <strain evidence="3">CHK171-7178</strain>
    </source>
</reference>
<gene>
    <name evidence="3" type="ORF">K8V56_11010</name>
</gene>
<reference evidence="3" key="2">
    <citation type="submission" date="2021-09" db="EMBL/GenBank/DDBJ databases">
        <authorList>
            <person name="Gilroy R."/>
        </authorList>
    </citation>
    <scope>NUCLEOTIDE SEQUENCE</scope>
    <source>
        <strain evidence="3">CHK171-7178</strain>
    </source>
</reference>
<feature type="domain" description="PucR C-terminal helix-turn-helix" evidence="2">
    <location>
        <begin position="461"/>
        <end position="517"/>
    </location>
</feature>
<protein>
    <submittedName>
        <fullName evidence="3">PucR family transcriptional regulator ligand-binding domain-containing protein</fullName>
    </submittedName>
</protein>
<sequence>MLFKELMELNLLEESEVLSTCPFRSQLRNVTFIDSPDGSHWIKEGDFILTTGYFASGTDDWEVRFHEFIKGLIDREAFGLGVKIGRHIPYLPKEIQQYACENNFPIIKLNNKPAWSNFLLEITHALSEAKDDEIYQLNNIYEKFHNHLKNKGDILQLAKVLYSIIKIPLTIYFKKMNLRIDYPEQPNHNINLDYLISTVFNGISNQIQRVKYEQTLFTIKWINEKNTLEGGIFVWSGTNELTPKIKIAVEQAAIIANLEVEHQNIIKAIEQRHLNDFILELVNNSFESEYYVQNKMKSFDLKVANDYRLLLIHIEHDNQIFKENLIHKVKFMKKIELNQILVGQNYDSNFIILIPEEFFESTTKELFIFIDTNYSTIKMKCGTSRPYSILELSKAHREAKISLMISKENQVSEDKIISTNFEHLNLERIIFSEEAIEEAREIYSETLQKIITYDNKNKSELLNTLYNYLEYDLNVEKTGKSLFIHKNTVRYRLKLISTLLSANLDSLNTIILLRIAFTYFHFVGDYRSKSLPLNLNE</sequence>
<evidence type="ECO:0000313" key="3">
    <source>
        <dbReference type="EMBL" id="HJF32286.1"/>
    </source>
</evidence>
<dbReference type="InterPro" id="IPR012914">
    <property type="entry name" value="PucR_dom"/>
</dbReference>
<evidence type="ECO:0000259" key="2">
    <source>
        <dbReference type="Pfam" id="PF13556"/>
    </source>
</evidence>
<evidence type="ECO:0000313" key="4">
    <source>
        <dbReference type="Proteomes" id="UP000698173"/>
    </source>
</evidence>
<dbReference type="InterPro" id="IPR042070">
    <property type="entry name" value="PucR_C-HTH_sf"/>
</dbReference>
<dbReference type="Proteomes" id="UP000698173">
    <property type="component" value="Unassembled WGS sequence"/>
</dbReference>
<dbReference type="PANTHER" id="PTHR33744:SF1">
    <property type="entry name" value="DNA-BINDING TRANSCRIPTIONAL ACTIVATOR ADER"/>
    <property type="match status" value="1"/>
</dbReference>
<dbReference type="InterPro" id="IPR051448">
    <property type="entry name" value="CdaR-like_regulators"/>
</dbReference>
<dbReference type="Gene3D" id="1.10.10.2840">
    <property type="entry name" value="PucR C-terminal helix-turn-helix domain"/>
    <property type="match status" value="1"/>
</dbReference>
<dbReference type="Pfam" id="PF13556">
    <property type="entry name" value="HTH_30"/>
    <property type="match status" value="1"/>
</dbReference>
<dbReference type="Pfam" id="PF07905">
    <property type="entry name" value="PucR"/>
    <property type="match status" value="1"/>
</dbReference>
<dbReference type="PANTHER" id="PTHR33744">
    <property type="entry name" value="CARBOHYDRATE DIACID REGULATOR"/>
    <property type="match status" value="1"/>
</dbReference>